<evidence type="ECO:0000313" key="1">
    <source>
        <dbReference type="EMBL" id="QDT40694.1"/>
    </source>
</evidence>
<evidence type="ECO:0000313" key="2">
    <source>
        <dbReference type="Proteomes" id="UP000317171"/>
    </source>
</evidence>
<sequence length="161" mass="18726">MTLQHRTRSDFQDQIWNRKIYLTEILLLDSIDDWARSDEDFPVKDVVSGILHLFSSRCEPESINDRQLQVYLHKHVESPEVEYSLTWPKRTATEGQELIDLISQTLSSAIAEWNHHGSHNLTVSSVLEQIVDQIMKQQYVVFHHHETTTRDQGGFNGKVKS</sequence>
<reference evidence="1 2" key="1">
    <citation type="submission" date="2019-02" db="EMBL/GenBank/DDBJ databases">
        <title>Deep-cultivation of Planctomycetes and their phenomic and genomic characterization uncovers novel biology.</title>
        <authorList>
            <person name="Wiegand S."/>
            <person name="Jogler M."/>
            <person name="Boedeker C."/>
            <person name="Pinto D."/>
            <person name="Vollmers J."/>
            <person name="Rivas-Marin E."/>
            <person name="Kohn T."/>
            <person name="Peeters S.H."/>
            <person name="Heuer A."/>
            <person name="Rast P."/>
            <person name="Oberbeckmann S."/>
            <person name="Bunk B."/>
            <person name="Jeske O."/>
            <person name="Meyerdierks A."/>
            <person name="Storesund J.E."/>
            <person name="Kallscheuer N."/>
            <person name="Luecker S."/>
            <person name="Lage O.M."/>
            <person name="Pohl T."/>
            <person name="Merkel B.J."/>
            <person name="Hornburger P."/>
            <person name="Mueller R.-W."/>
            <person name="Bruemmer F."/>
            <person name="Labrenz M."/>
            <person name="Spormann A.M."/>
            <person name="Op den Camp H."/>
            <person name="Overmann J."/>
            <person name="Amann R."/>
            <person name="Jetten M.S.M."/>
            <person name="Mascher T."/>
            <person name="Medema M.H."/>
            <person name="Devos D.P."/>
            <person name="Kaster A.-K."/>
            <person name="Ovreas L."/>
            <person name="Rohde M."/>
            <person name="Galperin M.Y."/>
            <person name="Jogler C."/>
        </authorList>
    </citation>
    <scope>NUCLEOTIDE SEQUENCE [LARGE SCALE GENOMIC DNA]</scope>
    <source>
        <strain evidence="1 2">Pan241w</strain>
    </source>
</reference>
<proteinExistence type="predicted"/>
<dbReference type="KEGG" id="gaz:Pan241w_07520"/>
<keyword evidence="2" id="KW-1185">Reference proteome</keyword>
<dbReference type="AlphaFoldDB" id="A0A517R9X2"/>
<dbReference type="EMBL" id="CP036269">
    <property type="protein sequence ID" value="QDT40694.1"/>
    <property type="molecule type" value="Genomic_DNA"/>
</dbReference>
<dbReference type="Proteomes" id="UP000317171">
    <property type="component" value="Chromosome"/>
</dbReference>
<name>A0A517R9X2_9PLAN</name>
<accession>A0A517R9X2</accession>
<organism evidence="1 2">
    <name type="scientific">Gimesia alba</name>
    <dbReference type="NCBI Taxonomy" id="2527973"/>
    <lineage>
        <taxon>Bacteria</taxon>
        <taxon>Pseudomonadati</taxon>
        <taxon>Planctomycetota</taxon>
        <taxon>Planctomycetia</taxon>
        <taxon>Planctomycetales</taxon>
        <taxon>Planctomycetaceae</taxon>
        <taxon>Gimesia</taxon>
    </lineage>
</organism>
<gene>
    <name evidence="1" type="ORF">Pan241w_07520</name>
</gene>
<protein>
    <submittedName>
        <fullName evidence="1">Uncharacterized protein</fullName>
    </submittedName>
</protein>